<name>A0A813EUT4_POLGL</name>
<feature type="compositionally biased region" description="Low complexity" evidence="1">
    <location>
        <begin position="208"/>
        <end position="219"/>
    </location>
</feature>
<gene>
    <name evidence="3" type="ORF">PGLA1383_LOCUS19813</name>
</gene>
<feature type="chain" id="PRO_5033020470" description="Hexosyltransferase" evidence="2">
    <location>
        <begin position="25"/>
        <end position="622"/>
    </location>
</feature>
<feature type="region of interest" description="Disordered" evidence="1">
    <location>
        <begin position="164"/>
        <end position="187"/>
    </location>
</feature>
<organism evidence="3 4">
    <name type="scientific">Polarella glacialis</name>
    <name type="common">Dinoflagellate</name>
    <dbReference type="NCBI Taxonomy" id="89957"/>
    <lineage>
        <taxon>Eukaryota</taxon>
        <taxon>Sar</taxon>
        <taxon>Alveolata</taxon>
        <taxon>Dinophyceae</taxon>
        <taxon>Suessiales</taxon>
        <taxon>Suessiaceae</taxon>
        <taxon>Polarella</taxon>
    </lineage>
</organism>
<evidence type="ECO:0000313" key="4">
    <source>
        <dbReference type="Proteomes" id="UP000654075"/>
    </source>
</evidence>
<protein>
    <recommendedName>
        <fullName evidence="5">Hexosyltransferase</fullName>
    </recommendedName>
</protein>
<feature type="compositionally biased region" description="Polar residues" evidence="1">
    <location>
        <begin position="173"/>
        <end position="183"/>
    </location>
</feature>
<accession>A0A813EUT4</accession>
<proteinExistence type="predicted"/>
<feature type="signal peptide" evidence="2">
    <location>
        <begin position="1"/>
        <end position="24"/>
    </location>
</feature>
<dbReference type="OrthoDB" id="5593235at2759"/>
<evidence type="ECO:0008006" key="5">
    <source>
        <dbReference type="Google" id="ProtNLM"/>
    </source>
</evidence>
<dbReference type="EMBL" id="CAJNNV010013250">
    <property type="protein sequence ID" value="CAE8601522.1"/>
    <property type="molecule type" value="Genomic_DNA"/>
</dbReference>
<keyword evidence="2" id="KW-0732">Signal</keyword>
<feature type="region of interest" description="Disordered" evidence="1">
    <location>
        <begin position="208"/>
        <end position="275"/>
    </location>
</feature>
<dbReference type="AlphaFoldDB" id="A0A813EUT4"/>
<evidence type="ECO:0000313" key="3">
    <source>
        <dbReference type="EMBL" id="CAE8601522.1"/>
    </source>
</evidence>
<evidence type="ECO:0000256" key="1">
    <source>
        <dbReference type="SAM" id="MobiDB-lite"/>
    </source>
</evidence>
<reference evidence="3" key="1">
    <citation type="submission" date="2021-02" db="EMBL/GenBank/DDBJ databases">
        <authorList>
            <person name="Dougan E. K."/>
            <person name="Rhodes N."/>
            <person name="Thang M."/>
            <person name="Chan C."/>
        </authorList>
    </citation>
    <scope>NUCLEOTIDE SEQUENCE</scope>
</reference>
<keyword evidence="4" id="KW-1185">Reference proteome</keyword>
<comment type="caution">
    <text evidence="3">The sequence shown here is derived from an EMBL/GenBank/DDBJ whole genome shotgun (WGS) entry which is preliminary data.</text>
</comment>
<sequence>MATLSGRSLAGFAGHALLLLTVLSFNLTGASVSLRSPVCEACQAWAALVLRGWTDKGTRSNDGGPTAAEILASASLALEAAESPASSDASEALAWASGSSGASPKDLADRCRRFLAADRHILRRLVKSAGATGAPPSWQKVTGELCLQRLRCPESGLWATESPWVEQSEMPKGSSTVPPNQQLEAKEDDTTYKRMLATYKAAAGTWTPSFSSESASATETPDHGRASEPLPSVCSGASCRADDMTSGLDRMGSAAQRDGSQDEDEELQLQDPLMPRCKARKDSYQDLASTRIVVVVFSGRKDRLRILLRYLHRDLRKNGGVVDKVIFALWQHTPQDLAYLQQEVAAHGGNGTFEIQDFSVERWGRPALDADPATNNMVQLYQSLKEPDTVYVKVDDDVVFIEQHAIAQIVRERLRGRCLMVSANVVNHAIMSALHQDRGAHRGFWPPDEQVRNPSLRLPWVKTTEINVSPNFQIERFPASRCVVERWDCAALVHESFLDRAADNTLCVYDFGWYDFNRAGYREHRYIHRSPSVNKEYSTEGSRWSTNFFAFKTEDLEGVNWQNVYGKGDDEEEFTGPHAERRDRHSCAIGSALVVHFSYGSQEDGLMAYTSLLRRYDKLSRA</sequence>
<evidence type="ECO:0000256" key="2">
    <source>
        <dbReference type="SAM" id="SignalP"/>
    </source>
</evidence>
<dbReference type="Proteomes" id="UP000654075">
    <property type="component" value="Unassembled WGS sequence"/>
</dbReference>